<reference evidence="1" key="1">
    <citation type="submission" date="2020-06" db="EMBL/GenBank/DDBJ databases">
        <authorList>
            <person name="Li T."/>
            <person name="Hu X."/>
            <person name="Zhang T."/>
            <person name="Song X."/>
            <person name="Zhang H."/>
            <person name="Dai N."/>
            <person name="Sheng W."/>
            <person name="Hou X."/>
            <person name="Wei L."/>
        </authorList>
    </citation>
    <scope>NUCLEOTIDE SEQUENCE</scope>
    <source>
        <strain evidence="1">G01</strain>
        <tissue evidence="1">Leaf</tissue>
    </source>
</reference>
<sequence>MMVESGSGRNAGWTAVAGGGREVGVRWRVTAKKSTKQNGVAEHISRGNGWEMKQRVRLWDHLFTYSN</sequence>
<evidence type="ECO:0000313" key="1">
    <source>
        <dbReference type="EMBL" id="KAL0365098.1"/>
    </source>
</evidence>
<dbReference type="EMBL" id="JACGWK010000003">
    <property type="protein sequence ID" value="KAL0365098.1"/>
    <property type="molecule type" value="Genomic_DNA"/>
</dbReference>
<dbReference type="AlphaFoldDB" id="A0AAW2QBE4"/>
<name>A0AAW2QBE4_9LAMI</name>
<protein>
    <submittedName>
        <fullName evidence="1">Uncharacterized protein</fullName>
    </submittedName>
</protein>
<proteinExistence type="predicted"/>
<gene>
    <name evidence="1" type="ORF">Sangu_0607400</name>
</gene>
<accession>A0AAW2QBE4</accession>
<comment type="caution">
    <text evidence="1">The sequence shown here is derived from an EMBL/GenBank/DDBJ whole genome shotgun (WGS) entry which is preliminary data.</text>
</comment>
<organism evidence="1">
    <name type="scientific">Sesamum angustifolium</name>
    <dbReference type="NCBI Taxonomy" id="2727405"/>
    <lineage>
        <taxon>Eukaryota</taxon>
        <taxon>Viridiplantae</taxon>
        <taxon>Streptophyta</taxon>
        <taxon>Embryophyta</taxon>
        <taxon>Tracheophyta</taxon>
        <taxon>Spermatophyta</taxon>
        <taxon>Magnoliopsida</taxon>
        <taxon>eudicotyledons</taxon>
        <taxon>Gunneridae</taxon>
        <taxon>Pentapetalae</taxon>
        <taxon>asterids</taxon>
        <taxon>lamiids</taxon>
        <taxon>Lamiales</taxon>
        <taxon>Pedaliaceae</taxon>
        <taxon>Sesamum</taxon>
    </lineage>
</organism>
<reference evidence="1" key="2">
    <citation type="journal article" date="2024" name="Plant">
        <title>Genomic evolution and insights into agronomic trait innovations of Sesamum species.</title>
        <authorList>
            <person name="Miao H."/>
            <person name="Wang L."/>
            <person name="Qu L."/>
            <person name="Liu H."/>
            <person name="Sun Y."/>
            <person name="Le M."/>
            <person name="Wang Q."/>
            <person name="Wei S."/>
            <person name="Zheng Y."/>
            <person name="Lin W."/>
            <person name="Duan Y."/>
            <person name="Cao H."/>
            <person name="Xiong S."/>
            <person name="Wang X."/>
            <person name="Wei L."/>
            <person name="Li C."/>
            <person name="Ma Q."/>
            <person name="Ju M."/>
            <person name="Zhao R."/>
            <person name="Li G."/>
            <person name="Mu C."/>
            <person name="Tian Q."/>
            <person name="Mei H."/>
            <person name="Zhang T."/>
            <person name="Gao T."/>
            <person name="Zhang H."/>
        </authorList>
    </citation>
    <scope>NUCLEOTIDE SEQUENCE</scope>
    <source>
        <strain evidence="1">G01</strain>
    </source>
</reference>